<reference evidence="2" key="1">
    <citation type="submission" date="2016-03" db="EMBL/GenBank/DDBJ databases">
        <authorList>
            <person name="Sharma R."/>
            <person name="Simister A.R."/>
            <person name="Berg J.A."/>
            <person name="Jensen G.L."/>
            <person name="Keele B.R."/>
            <person name="Ward M.E.H."/>
            <person name="Breakwell D.P."/>
            <person name="Hope S."/>
            <person name="Grose J.H."/>
        </authorList>
    </citation>
    <scope>NUCLEOTIDE SEQUENCE [LARGE SCALE GENOMIC DNA]</scope>
</reference>
<keyword evidence="2" id="KW-1185">Reference proteome</keyword>
<dbReference type="Proteomes" id="UP000222975">
    <property type="component" value="Segment"/>
</dbReference>
<evidence type="ECO:0000313" key="1">
    <source>
        <dbReference type="EMBL" id="ANH51490.1"/>
    </source>
</evidence>
<accession>A0A173GD05</accession>
<dbReference type="EMBL" id="KU886223">
    <property type="protein sequence ID" value="ANH51490.1"/>
    <property type="molecule type" value="Genomic_DNA"/>
</dbReference>
<protein>
    <submittedName>
        <fullName evidence="1">Uncharacterized protein</fullName>
    </submittedName>
</protein>
<sequence>MKLQYHAIIPIPSMPAICQQYGISREGLVRMVLEYLEGNEYQMMRRIQELPAVTDPDMTEAVVAAVSRAMLEFLDSLPEVSIGQHIRDIYLIAAHSLTAHVGFAVCDDE</sequence>
<gene>
    <name evidence="1" type="ORF">SIMMY50_28</name>
</gene>
<evidence type="ECO:0000313" key="2">
    <source>
        <dbReference type="Proteomes" id="UP000222975"/>
    </source>
</evidence>
<name>A0A173GD05_9CAUD</name>
<proteinExistence type="predicted"/>
<organism evidence="1 2">
    <name type="scientific">Erwinia phage vB_EamM_Simmy50</name>
    <dbReference type="NCBI Taxonomy" id="1815988"/>
    <lineage>
        <taxon>Viruses</taxon>
        <taxon>Duplodnaviria</taxon>
        <taxon>Heunggongvirae</taxon>
        <taxon>Uroviricota</taxon>
        <taxon>Caudoviricetes</taxon>
        <taxon>Chimalliviridae</taxon>
        <taxon>Agricanvirus</taxon>
        <taxon>Agricanvirus simmy50</taxon>
    </lineage>
</organism>